<evidence type="ECO:0000313" key="1">
    <source>
        <dbReference type="EMBL" id="QTA90703.1"/>
    </source>
</evidence>
<dbReference type="AlphaFoldDB" id="A0A975GS43"/>
<name>A0A975GS43_9BACT</name>
<dbReference type="RefSeq" id="WP_207678782.1">
    <property type="nucleotide sequence ID" value="NZ_CP061800.1"/>
</dbReference>
<gene>
    <name evidence="1" type="ORF">dnm_067640</name>
</gene>
<dbReference type="KEGG" id="dmm:dnm_067640"/>
<organism evidence="1 2">
    <name type="scientific">Desulfonema magnum</name>
    <dbReference type="NCBI Taxonomy" id="45655"/>
    <lineage>
        <taxon>Bacteria</taxon>
        <taxon>Pseudomonadati</taxon>
        <taxon>Thermodesulfobacteriota</taxon>
        <taxon>Desulfobacteria</taxon>
        <taxon>Desulfobacterales</taxon>
        <taxon>Desulfococcaceae</taxon>
        <taxon>Desulfonema</taxon>
    </lineage>
</organism>
<sequence>MELKTVFDIPDHIYAGILKGKYVRTGGVIQGAAGTPEAGNVVMWLREISPGPLPSDSLMKNNSFLPNALGMAGSVASILNLGATVCFGMKILNKLGSVEQKMDHLDQKTDHLQQTTELGFASVLNQLGAIEQKADHLQWTVELGFASVLNQLDRLAEYHEAEIIAELKTAAELSWTAQFLEPDSQQRIFRIEQALGIIVKTLEKITILAQNNLDDNIEYFRSTSGGIGMAGEAVISNLRRLRQAILALSLRASIHAEAGDFKSCSQRLENLHREFKNLFIEFGYAFFRGKGRRFIYDDLLNKCWKGVISPQKVDILSKRFDPKTNGICNIIEEFREAKGVIPIQRDVSWSDSTMKNFPVFCDLLDGIYEDLERLEGHLAEYKNAASQDLSVHEYRKMLEIKEIQGEEKLAFLIEK</sequence>
<accession>A0A975GS43</accession>
<evidence type="ECO:0000313" key="2">
    <source>
        <dbReference type="Proteomes" id="UP000663722"/>
    </source>
</evidence>
<keyword evidence="2" id="KW-1185">Reference proteome</keyword>
<reference evidence="1" key="1">
    <citation type="journal article" date="2021" name="Microb. Physiol.">
        <title>Proteogenomic Insights into the Physiology of Marine, Sulfate-Reducing, Filamentous Desulfonema limicola and Desulfonema magnum.</title>
        <authorList>
            <person name="Schnaars V."/>
            <person name="Wohlbrand L."/>
            <person name="Scheve S."/>
            <person name="Hinrichs C."/>
            <person name="Reinhardt R."/>
            <person name="Rabus R."/>
        </authorList>
    </citation>
    <scope>NUCLEOTIDE SEQUENCE</scope>
    <source>
        <strain evidence="1">4be13</strain>
    </source>
</reference>
<dbReference type="EMBL" id="CP061800">
    <property type="protein sequence ID" value="QTA90703.1"/>
    <property type="molecule type" value="Genomic_DNA"/>
</dbReference>
<protein>
    <submittedName>
        <fullName evidence="1">Uncharacterized protein</fullName>
    </submittedName>
</protein>
<proteinExistence type="predicted"/>
<dbReference type="Proteomes" id="UP000663722">
    <property type="component" value="Chromosome"/>
</dbReference>